<dbReference type="Pfam" id="PF13752">
    <property type="entry name" value="DUF4165"/>
    <property type="match status" value="1"/>
</dbReference>
<dbReference type="EMBL" id="JAYMCU010000493">
    <property type="protein sequence ID" value="MEC3939927.1"/>
    <property type="molecule type" value="Genomic_DNA"/>
</dbReference>
<dbReference type="InterPro" id="IPR025429">
    <property type="entry name" value="DUF4165"/>
</dbReference>
<evidence type="ECO:0000256" key="1">
    <source>
        <dbReference type="SAM" id="SignalP"/>
    </source>
</evidence>
<accession>A0ABU6IEI5</accession>
<evidence type="ECO:0000313" key="4">
    <source>
        <dbReference type="Proteomes" id="UP001357437"/>
    </source>
</evidence>
<feature type="domain" description="DUF4165" evidence="2">
    <location>
        <begin position="18"/>
        <end position="80"/>
    </location>
</feature>
<sequence length="83" mass="8839">MKIKLALLIAFAGFSAGASAEIAEFSFKDTLNVKKTVSPASVWINPVTSFDVAVISGLDRYITLSLLKSDGSLIWSTKSSLVT</sequence>
<gene>
    <name evidence="3" type="ORF">VOF76_27945</name>
</gene>
<evidence type="ECO:0000313" key="3">
    <source>
        <dbReference type="EMBL" id="MEC3939927.1"/>
    </source>
</evidence>
<feature type="non-terminal residue" evidence="3">
    <location>
        <position position="83"/>
    </location>
</feature>
<organism evidence="3 4">
    <name type="scientific">Leclercia adecarboxylata</name>
    <dbReference type="NCBI Taxonomy" id="83655"/>
    <lineage>
        <taxon>Bacteria</taxon>
        <taxon>Pseudomonadati</taxon>
        <taxon>Pseudomonadota</taxon>
        <taxon>Gammaproteobacteria</taxon>
        <taxon>Enterobacterales</taxon>
        <taxon>Enterobacteriaceae</taxon>
        <taxon>Leclercia</taxon>
    </lineage>
</organism>
<keyword evidence="1" id="KW-0732">Signal</keyword>
<protein>
    <submittedName>
        <fullName evidence="3">DUF4165 domain-containing protein</fullName>
    </submittedName>
</protein>
<feature type="signal peptide" evidence="1">
    <location>
        <begin position="1"/>
        <end position="20"/>
    </location>
</feature>
<keyword evidence="4" id="KW-1185">Reference proteome</keyword>
<feature type="chain" id="PRO_5045176113" evidence="1">
    <location>
        <begin position="21"/>
        <end position="83"/>
    </location>
</feature>
<name>A0ABU6IEI5_9ENTR</name>
<reference evidence="3 4" key="1">
    <citation type="submission" date="2024-01" db="EMBL/GenBank/DDBJ databases">
        <title>Comparative Genomics of Leclercia adecarboxylata Strains Isolated from Several Sources.</title>
        <authorList>
            <person name="Yescas-Zazueta V."/>
            <person name="Balbuena-Alonso M.G."/>
            <person name="Valencia D."/>
            <person name="Mendez-Pfeiffer P.A."/>
            <person name="Ballesteros-Monrreal M.G."/>
            <person name="Rocha-Gracia R.D.C."/>
            <person name="Barrios-Villa E."/>
        </authorList>
    </citation>
    <scope>NUCLEOTIDE SEQUENCE [LARGE SCALE GENOMIC DNA]</scope>
    <source>
        <strain evidence="3 4">33MEM</strain>
    </source>
</reference>
<evidence type="ECO:0000259" key="2">
    <source>
        <dbReference type="Pfam" id="PF13752"/>
    </source>
</evidence>
<comment type="caution">
    <text evidence="3">The sequence shown here is derived from an EMBL/GenBank/DDBJ whole genome shotgun (WGS) entry which is preliminary data.</text>
</comment>
<dbReference type="Proteomes" id="UP001357437">
    <property type="component" value="Unassembled WGS sequence"/>
</dbReference>
<dbReference type="RefSeq" id="WP_326293563.1">
    <property type="nucleotide sequence ID" value="NZ_JAYMCU010000493.1"/>
</dbReference>
<proteinExistence type="predicted"/>